<evidence type="ECO:0000259" key="2">
    <source>
        <dbReference type="Pfam" id="PF13472"/>
    </source>
</evidence>
<accession>A0AAW4WNT7</accession>
<gene>
    <name evidence="3" type="ORF">LKD47_14310</name>
</gene>
<feature type="compositionally biased region" description="Basic and acidic residues" evidence="1">
    <location>
        <begin position="77"/>
        <end position="87"/>
    </location>
</feature>
<dbReference type="RefSeq" id="WP_227710849.1">
    <property type="nucleotide sequence ID" value="NZ_JAJEQW010000022.1"/>
</dbReference>
<comment type="caution">
    <text evidence="3">The sequence shown here is derived from an EMBL/GenBank/DDBJ whole genome shotgun (WGS) entry which is preliminary data.</text>
</comment>
<organism evidence="3 4">
    <name type="scientific">Roseburia amylophila</name>
    <dbReference type="NCBI Taxonomy" id="2981794"/>
    <lineage>
        <taxon>Bacteria</taxon>
        <taxon>Bacillati</taxon>
        <taxon>Bacillota</taxon>
        <taxon>Clostridia</taxon>
        <taxon>Lachnospirales</taxon>
        <taxon>Lachnospiraceae</taxon>
        <taxon>Roseburia</taxon>
    </lineage>
</organism>
<dbReference type="SUPFAM" id="SSF52266">
    <property type="entry name" value="SGNH hydrolase"/>
    <property type="match status" value="1"/>
</dbReference>
<proteinExistence type="predicted"/>
<reference evidence="3" key="1">
    <citation type="submission" date="2021-10" db="EMBL/GenBank/DDBJ databases">
        <title>Anaerobic single-cell dispensing facilitates the cultivation of human gut bacteria.</title>
        <authorList>
            <person name="Afrizal A."/>
        </authorList>
    </citation>
    <scope>NUCLEOTIDE SEQUENCE</scope>
    <source>
        <strain evidence="3">CLA-AA-H204</strain>
    </source>
</reference>
<dbReference type="InterPro" id="IPR013830">
    <property type="entry name" value="SGNH_hydro"/>
</dbReference>
<evidence type="ECO:0000313" key="3">
    <source>
        <dbReference type="EMBL" id="MCC2243452.1"/>
    </source>
</evidence>
<dbReference type="Proteomes" id="UP001198893">
    <property type="component" value="Unassembled WGS sequence"/>
</dbReference>
<dbReference type="Gene3D" id="3.40.50.1110">
    <property type="entry name" value="SGNH hydrolase"/>
    <property type="match status" value="1"/>
</dbReference>
<protein>
    <submittedName>
        <fullName evidence="3">GDSL-type esterase/lipase family protein</fullName>
    </submittedName>
</protein>
<feature type="domain" description="SGNH hydrolase-type esterase" evidence="2">
    <location>
        <begin position="111"/>
        <end position="274"/>
    </location>
</feature>
<evidence type="ECO:0000256" key="1">
    <source>
        <dbReference type="SAM" id="MobiDB-lite"/>
    </source>
</evidence>
<feature type="compositionally biased region" description="Basic and acidic residues" evidence="1">
    <location>
        <begin position="36"/>
        <end position="50"/>
    </location>
</feature>
<dbReference type="AlphaFoldDB" id="A0AAW4WNT7"/>
<sequence>MKKYKFTILLLLTFVIAFPVITVKLVTAEQEKKARQEELAQVTDTEKEPVEAVAGTEENSTDKAGTGQADIDSTENTEDKTGIKDNETVADTEQEGTFTTEDISYFSDALFIGDSRTVGLSEYADLGDADVFATIGLSSFKLFETEVDMPGYGKETLDEVLSRKNYGKIYLMLGINELGYPHASIEKQYREVVEKIREMQPDAILFLEASLHVSKAKSDSDSLYNNANIDWLNGVVESLCDQKQTYYIDVNEIFDDGAGNLDAQYTSDDAHPLGKYYAQWAEWILTKAIVKEK</sequence>
<feature type="region of interest" description="Disordered" evidence="1">
    <location>
        <begin position="36"/>
        <end position="95"/>
    </location>
</feature>
<dbReference type="EMBL" id="JAJEQW010000022">
    <property type="protein sequence ID" value="MCC2243452.1"/>
    <property type="molecule type" value="Genomic_DNA"/>
</dbReference>
<name>A0AAW4WNT7_9FIRM</name>
<dbReference type="InterPro" id="IPR036514">
    <property type="entry name" value="SGNH_hydro_sf"/>
</dbReference>
<evidence type="ECO:0000313" key="4">
    <source>
        <dbReference type="Proteomes" id="UP001198893"/>
    </source>
</evidence>
<dbReference type="Pfam" id="PF13472">
    <property type="entry name" value="Lipase_GDSL_2"/>
    <property type="match status" value="1"/>
</dbReference>